<dbReference type="RefSeq" id="WP_173072602.1">
    <property type="nucleotide sequence ID" value="NZ_CP041345.1"/>
</dbReference>
<evidence type="ECO:0000256" key="1">
    <source>
        <dbReference type="SAM" id="SignalP"/>
    </source>
</evidence>
<keyword evidence="3" id="KW-1185">Reference proteome</keyword>
<dbReference type="KEGG" id="ttz:FHG85_01990"/>
<keyword evidence="1" id="KW-0732">Signal</keyword>
<sequence length="322" mass="35834">MKKLLLTIAIIGFGLSLYAQNSQGKTDDMGRIALAALVPDQAENIPQGAKQMLVNKMSRIATQNGLGATAANPRFCIVPLVTVIGKEITPTAPPMQAVNLEVTFYIVDAASQNIFSQTSINVKGVGRTEDKAFIQALKNINVRSGQFKGFVEKGKEKIIEYYNSQCDVVLKGAQALAGQQKYEEALFVLLSVPDVCRECFDKSMDLSIDIYKQYANQKCTEYLAGAKAAWANMNTDKAAEYLSKITPDMECYDDAAQLVEEIKEKQLADGANVWDFKMKKYDDSVEKDKMMIQAGKDIAVAWAYWGAAPHFNWDWSWLYQKK</sequence>
<accession>A0A7D4BYG3</accession>
<protein>
    <submittedName>
        <fullName evidence="2">Uncharacterized protein</fullName>
    </submittedName>
</protein>
<organism evidence="2 3">
    <name type="scientific">Tenuifilum thalassicum</name>
    <dbReference type="NCBI Taxonomy" id="2590900"/>
    <lineage>
        <taxon>Bacteria</taxon>
        <taxon>Pseudomonadati</taxon>
        <taxon>Bacteroidota</taxon>
        <taxon>Bacteroidia</taxon>
        <taxon>Bacteroidales</taxon>
        <taxon>Tenuifilaceae</taxon>
        <taxon>Tenuifilum</taxon>
    </lineage>
</organism>
<proteinExistence type="predicted"/>
<dbReference type="AlphaFoldDB" id="A0A7D4BYG3"/>
<evidence type="ECO:0000313" key="2">
    <source>
        <dbReference type="EMBL" id="QKG79084.1"/>
    </source>
</evidence>
<dbReference type="EMBL" id="CP041345">
    <property type="protein sequence ID" value="QKG79084.1"/>
    <property type="molecule type" value="Genomic_DNA"/>
</dbReference>
<evidence type="ECO:0000313" key="3">
    <source>
        <dbReference type="Proteomes" id="UP000500961"/>
    </source>
</evidence>
<gene>
    <name evidence="2" type="ORF">FHG85_01990</name>
</gene>
<reference evidence="2 3" key="1">
    <citation type="submission" date="2019-07" db="EMBL/GenBank/DDBJ databases">
        <title>Thalassofilum flectens gen. nov., sp. nov., a novel moderate thermophilic anaerobe from a shallow sea hot spring in Kunashir Island (Russia), representing a new family in the order Bacteroidales, and proposal of Thalassofilacea fam. nov.</title>
        <authorList>
            <person name="Kochetkova T.V."/>
            <person name="Podosokorskaya O.A."/>
            <person name="Novikov A."/>
            <person name="Elcheninov A.G."/>
            <person name="Toshchakov S.V."/>
            <person name="Kublanov I.V."/>
        </authorList>
    </citation>
    <scope>NUCLEOTIDE SEQUENCE [LARGE SCALE GENOMIC DNA]</scope>
    <source>
        <strain evidence="2 3">38-H</strain>
    </source>
</reference>
<feature type="chain" id="PRO_5029838597" evidence="1">
    <location>
        <begin position="20"/>
        <end position="322"/>
    </location>
</feature>
<feature type="signal peptide" evidence="1">
    <location>
        <begin position="1"/>
        <end position="19"/>
    </location>
</feature>
<dbReference type="Proteomes" id="UP000500961">
    <property type="component" value="Chromosome"/>
</dbReference>
<name>A0A7D4BYG3_9BACT</name>